<proteinExistence type="predicted"/>
<keyword evidence="1" id="KW-0732">Signal</keyword>
<dbReference type="AlphaFoldDB" id="A0A3E0H8B5"/>
<protein>
    <submittedName>
        <fullName evidence="2">Uncharacterized protein (TIGR02001 family)</fullName>
    </submittedName>
</protein>
<sequence>MKLSKLSHAVIAASLMTAGAMAHAEITTSGSVALTSDYLFRGISQSAENMAVQGSFTVSHDSGLYFTAWGSSISTEATGVSSSSGLELDTLVGYAGETADGVGYDVGVMRYNYPGADDAGTTISYNEVYGSVSYSGAKLGVAYSDDYFGETGKYLYVYTGYSTELMENLSGSVSVGWNKFDNDATNTFLGGNSDAYFDYKVGLSTELKGIGLEAAYIGSDSIASDEVTGYGENADGRMVFTASKSF</sequence>
<dbReference type="InterPro" id="IPR010239">
    <property type="entry name" value="CHP02001"/>
</dbReference>
<dbReference type="NCBIfam" id="TIGR02001">
    <property type="entry name" value="gcw_chp"/>
    <property type="match status" value="1"/>
</dbReference>
<dbReference type="OrthoDB" id="9793561at2"/>
<evidence type="ECO:0000256" key="1">
    <source>
        <dbReference type="SAM" id="SignalP"/>
    </source>
</evidence>
<comment type="caution">
    <text evidence="2">The sequence shown here is derived from an EMBL/GenBank/DDBJ whole genome shotgun (WGS) entry which is preliminary data.</text>
</comment>
<dbReference type="EMBL" id="QUNR01000001">
    <property type="protein sequence ID" value="REH39966.1"/>
    <property type="molecule type" value="Genomic_DNA"/>
</dbReference>
<feature type="signal peptide" evidence="1">
    <location>
        <begin position="1"/>
        <end position="24"/>
    </location>
</feature>
<name>A0A3E0H8B5_9GAMM</name>
<evidence type="ECO:0000313" key="2">
    <source>
        <dbReference type="EMBL" id="REH39966.1"/>
    </source>
</evidence>
<dbReference type="Proteomes" id="UP000256774">
    <property type="component" value="Unassembled WGS sequence"/>
</dbReference>
<evidence type="ECO:0000313" key="3">
    <source>
        <dbReference type="Proteomes" id="UP000256774"/>
    </source>
</evidence>
<dbReference type="Pfam" id="PF09694">
    <property type="entry name" value="Gcw_chp"/>
    <property type="match status" value="1"/>
</dbReference>
<keyword evidence="3" id="KW-1185">Reference proteome</keyword>
<dbReference type="RefSeq" id="WP_116207048.1">
    <property type="nucleotide sequence ID" value="NZ_QUNR01000001.1"/>
</dbReference>
<reference evidence="2 3" key="1">
    <citation type="submission" date="2018-08" db="EMBL/GenBank/DDBJ databases">
        <title>Genomic Encyclopedia of Type Strains, Phase IV (KMG-IV): sequencing the most valuable type-strain genomes for metagenomic binning, comparative biology and taxonomic classification.</title>
        <authorList>
            <person name="Goeker M."/>
        </authorList>
    </citation>
    <scope>NUCLEOTIDE SEQUENCE [LARGE SCALE GENOMIC DNA]</scope>
    <source>
        <strain evidence="2 3">DSM 26022</strain>
    </source>
</reference>
<feature type="chain" id="PRO_5017578838" evidence="1">
    <location>
        <begin position="25"/>
        <end position="246"/>
    </location>
</feature>
<accession>A0A3E0H8B5</accession>
<organism evidence="2 3">
    <name type="scientific">Paraperlucidibaca baekdonensis</name>
    <dbReference type="NCBI Taxonomy" id="748120"/>
    <lineage>
        <taxon>Bacteria</taxon>
        <taxon>Pseudomonadati</taxon>
        <taxon>Pseudomonadota</taxon>
        <taxon>Gammaproteobacteria</taxon>
        <taxon>Moraxellales</taxon>
        <taxon>Moraxellaceae</taxon>
        <taxon>Paraperlucidibaca</taxon>
    </lineage>
</organism>
<gene>
    <name evidence="2" type="ORF">DFR26_0161</name>
</gene>